<feature type="compositionally biased region" description="Polar residues" evidence="16">
    <location>
        <begin position="13"/>
        <end position="23"/>
    </location>
</feature>
<evidence type="ECO:0000256" key="12">
    <source>
        <dbReference type="ARBA" id="ARBA00022968"/>
    </source>
</evidence>
<dbReference type="OrthoDB" id="16520at2759"/>
<comment type="caution">
    <text evidence="20">The sequence shown here is derived from an EMBL/GenBank/DDBJ whole genome shotgun (WGS) entry which is preliminary data.</text>
</comment>
<dbReference type="Gene3D" id="3.40.50.1820">
    <property type="entry name" value="alpha/beta hydrolase"/>
    <property type="match status" value="1"/>
</dbReference>
<evidence type="ECO:0000256" key="14">
    <source>
        <dbReference type="ARBA" id="ARBA00023136"/>
    </source>
</evidence>
<dbReference type="AlphaFoldDB" id="A0A9P4VNQ6"/>
<keyword evidence="14 17" id="KW-0472">Membrane</keyword>
<dbReference type="InterPro" id="IPR029058">
    <property type="entry name" value="AB_hydrolase_fold"/>
</dbReference>
<name>A0A9P4VNQ6_9PEZI</name>
<feature type="transmembrane region" description="Helical" evidence="17">
    <location>
        <begin position="97"/>
        <end position="117"/>
    </location>
</feature>
<comment type="function">
    <text evidence="2">Type IV dipeptidyl-peptidase which removes N-terminal dipeptides sequentially from polypeptides having unsubstituted N-termini provided that the penultimate residue is proline.</text>
</comment>
<feature type="region of interest" description="Disordered" evidence="16">
    <location>
        <begin position="1"/>
        <end position="35"/>
    </location>
</feature>
<dbReference type="PANTHER" id="PTHR11731">
    <property type="entry name" value="PROTEASE FAMILY S9B,C DIPEPTIDYL-PEPTIDASE IV-RELATED"/>
    <property type="match status" value="1"/>
</dbReference>
<dbReference type="Gene3D" id="2.140.10.30">
    <property type="entry name" value="Dipeptidylpeptidase IV, N-terminal domain"/>
    <property type="match status" value="1"/>
</dbReference>
<keyword evidence="10" id="KW-0378">Hydrolase</keyword>
<keyword evidence="9 17" id="KW-0812">Transmembrane</keyword>
<evidence type="ECO:0000256" key="2">
    <source>
        <dbReference type="ARBA" id="ARBA00002218"/>
    </source>
</evidence>
<dbReference type="InterPro" id="IPR001375">
    <property type="entry name" value="Peptidase_S9_cat"/>
</dbReference>
<dbReference type="InterPro" id="IPR050278">
    <property type="entry name" value="Serine_Prot_S9B/DPPIV"/>
</dbReference>
<evidence type="ECO:0000256" key="7">
    <source>
        <dbReference type="ARBA" id="ARBA00022554"/>
    </source>
</evidence>
<feature type="domain" description="Peptidase S9 prolyl oligopeptidase catalytic" evidence="18">
    <location>
        <begin position="685"/>
        <end position="908"/>
    </location>
</feature>
<evidence type="ECO:0000256" key="17">
    <source>
        <dbReference type="SAM" id="Phobius"/>
    </source>
</evidence>
<keyword evidence="12" id="KW-0735">Signal-anchor</keyword>
<evidence type="ECO:0000256" key="8">
    <source>
        <dbReference type="ARBA" id="ARBA00022670"/>
    </source>
</evidence>
<dbReference type="GO" id="GO:0004177">
    <property type="term" value="F:aminopeptidase activity"/>
    <property type="evidence" value="ECO:0007669"/>
    <property type="project" value="UniProtKB-KW"/>
</dbReference>
<evidence type="ECO:0000256" key="9">
    <source>
        <dbReference type="ARBA" id="ARBA00022692"/>
    </source>
</evidence>
<evidence type="ECO:0000313" key="21">
    <source>
        <dbReference type="Proteomes" id="UP000799429"/>
    </source>
</evidence>
<feature type="domain" description="Dipeptidylpeptidase IV N-terminal" evidence="19">
    <location>
        <begin position="224"/>
        <end position="600"/>
    </location>
</feature>
<evidence type="ECO:0000259" key="18">
    <source>
        <dbReference type="Pfam" id="PF00326"/>
    </source>
</evidence>
<comment type="catalytic activity">
    <reaction evidence="1">
        <text>Release of an N-terminal dipeptide, Xaa-Yaa-|-Zaa-, from a polypeptide, preferentially when Yaa is Pro, provided Zaa is neither Pro nor hydroxyproline.</text>
        <dbReference type="EC" id="3.4.14.5"/>
    </reaction>
</comment>
<dbReference type="InterPro" id="IPR002469">
    <property type="entry name" value="Peptidase_S9B_N"/>
</dbReference>
<keyword evidence="8" id="KW-0645">Protease</keyword>
<evidence type="ECO:0000256" key="1">
    <source>
        <dbReference type="ARBA" id="ARBA00001257"/>
    </source>
</evidence>
<evidence type="ECO:0000256" key="13">
    <source>
        <dbReference type="ARBA" id="ARBA00022989"/>
    </source>
</evidence>
<keyword evidence="13 17" id="KW-1133">Transmembrane helix</keyword>
<dbReference type="Proteomes" id="UP000799429">
    <property type="component" value="Unassembled WGS sequence"/>
</dbReference>
<accession>A0A9P4VNQ6</accession>
<evidence type="ECO:0000256" key="15">
    <source>
        <dbReference type="ARBA" id="ARBA00023180"/>
    </source>
</evidence>
<dbReference type="FunFam" id="3.40.50.1820:FF:000003">
    <property type="entry name" value="Dipeptidyl peptidase 4"/>
    <property type="match status" value="1"/>
</dbReference>
<gene>
    <name evidence="20" type="ORF">M501DRAFT_987233</name>
</gene>
<dbReference type="EC" id="3.4.14.5" evidence="5"/>
<dbReference type="GO" id="GO:0005886">
    <property type="term" value="C:plasma membrane"/>
    <property type="evidence" value="ECO:0007669"/>
    <property type="project" value="TreeGrafter"/>
</dbReference>
<keyword evidence="7" id="KW-0926">Vacuole</keyword>
<protein>
    <recommendedName>
        <fullName evidence="5">dipeptidyl-peptidase IV</fullName>
        <ecNumber evidence="5">3.4.14.5</ecNumber>
    </recommendedName>
</protein>
<dbReference type="GO" id="GO:0005774">
    <property type="term" value="C:vacuolar membrane"/>
    <property type="evidence" value="ECO:0007669"/>
    <property type="project" value="UniProtKB-SubCell"/>
</dbReference>
<evidence type="ECO:0000256" key="10">
    <source>
        <dbReference type="ARBA" id="ARBA00022801"/>
    </source>
</evidence>
<dbReference type="PANTHER" id="PTHR11731:SF200">
    <property type="entry name" value="DIPEPTIDYL PEPTIDASE 10, ISOFORM B"/>
    <property type="match status" value="1"/>
</dbReference>
<dbReference type="GO" id="GO:0006508">
    <property type="term" value="P:proteolysis"/>
    <property type="evidence" value="ECO:0007669"/>
    <property type="project" value="UniProtKB-KW"/>
</dbReference>
<evidence type="ECO:0000256" key="3">
    <source>
        <dbReference type="ARBA" id="ARBA00004576"/>
    </source>
</evidence>
<dbReference type="EMBL" id="MU006103">
    <property type="protein sequence ID" value="KAF2836505.1"/>
    <property type="molecule type" value="Genomic_DNA"/>
</dbReference>
<dbReference type="GO" id="GO:0004252">
    <property type="term" value="F:serine-type endopeptidase activity"/>
    <property type="evidence" value="ECO:0007669"/>
    <property type="project" value="InterPro"/>
</dbReference>
<sequence length="931" mass="105843">MAARRAPTEDETQLLTTDNTSARPSKDTARDSLSSVSTISLVLERINEQVPKLAQPRIAGQYTDDDGVDLGEKSTYDPEDVSQYYRTQPADRKARRVLWVLCVICCAGWVLALVLFITHGTYKHSSTKPHDPLATTIRGSGKKVTLDQVQSGFWSARKHGLKWIAGTDGEDGLLLERGGYGREDYLLVEDVRHRNDPQYSQILMKRNGFFIGNDFVSPSELWPSPDLKKVLAMAKWEHNWRHSFTGEYYVFDVETQTAEPLVPDEPHARIQLASWSPRSDSIVFTRDNNMYMRVLDSKKIIPITTDGGPDLFYGVPDWVYEEEVFAGNSATWWSQDAEYIAFLRTNESAVPTYPVQYFVSRPSGKTPAPGEENYPEVRDIKYPKAGASNPIVHLQFYDIAKGEVFTLEIENDFEDADRLITEVVWCGRGHKVLIRETNRESDLLKMVLMDVERRSGRTVRTQDVNALDGGWMEVSEDTTYIPADPGNGRAHDGYIDTVIHEGYDHLAYFTPLDNPEPKLITNGNWEVVNAPSAIDLKNNIVYFVATKESSIQRHVYYTSFTNDSTIQPLTDTSKEGYYDISFSKSAGYALLSYNGPGIPWQKIINTPSNAEEYEDTIEENKELAREASRYELPINIYQTVNIDGFELNLLERRPPHFDKKKRYPVLFYLYGGPGSQTVSKSFRVDFQSFIASNLGYIVVTLDGRGTGFLGRETRVKVRGDLGYWEAHDQIEAAKMWAKKRYVDADRIAIWGWSYGGFMTLKTLEQDGGRTFKYGMAVAPVTDWRFYGNKSIIEGKETLKPLSNLIADSIYTERYMHTPQNNPQGYDKSAISNTTALKENVRFLIMHGTGDDNVHVQNSLTLLDNLDLDGVENYDVHVFPDSDHSIYYHNANRIVYDKLTNWLINAFNGEWLRTENPKPIQISQIEAAALER</sequence>
<evidence type="ECO:0000256" key="16">
    <source>
        <dbReference type="SAM" id="MobiDB-lite"/>
    </source>
</evidence>
<keyword evidence="15" id="KW-0325">Glycoprotein</keyword>
<evidence type="ECO:0000256" key="11">
    <source>
        <dbReference type="ARBA" id="ARBA00022825"/>
    </source>
</evidence>
<organism evidence="20 21">
    <name type="scientific">Patellaria atrata CBS 101060</name>
    <dbReference type="NCBI Taxonomy" id="1346257"/>
    <lineage>
        <taxon>Eukaryota</taxon>
        <taxon>Fungi</taxon>
        <taxon>Dikarya</taxon>
        <taxon>Ascomycota</taxon>
        <taxon>Pezizomycotina</taxon>
        <taxon>Dothideomycetes</taxon>
        <taxon>Dothideomycetes incertae sedis</taxon>
        <taxon>Patellariales</taxon>
        <taxon>Patellariaceae</taxon>
        <taxon>Patellaria</taxon>
    </lineage>
</organism>
<proteinExistence type="inferred from homology"/>
<dbReference type="SUPFAM" id="SSF53474">
    <property type="entry name" value="alpha/beta-Hydrolases"/>
    <property type="match status" value="1"/>
</dbReference>
<comment type="similarity">
    <text evidence="4">Belongs to the peptidase S9B family.</text>
</comment>
<keyword evidence="6" id="KW-0031">Aminopeptidase</keyword>
<comment type="subcellular location">
    <subcellularLocation>
        <location evidence="3">Vacuole membrane</location>
        <topology evidence="3">Single-pass type II membrane protein</topology>
    </subcellularLocation>
</comment>
<dbReference type="SUPFAM" id="SSF82171">
    <property type="entry name" value="DPP6 N-terminal domain-like"/>
    <property type="match status" value="1"/>
</dbReference>
<keyword evidence="11" id="KW-0720">Serine protease</keyword>
<evidence type="ECO:0000256" key="6">
    <source>
        <dbReference type="ARBA" id="ARBA00022438"/>
    </source>
</evidence>
<evidence type="ECO:0000256" key="4">
    <source>
        <dbReference type="ARBA" id="ARBA00006150"/>
    </source>
</evidence>
<dbReference type="Pfam" id="PF00326">
    <property type="entry name" value="Peptidase_S9"/>
    <property type="match status" value="1"/>
</dbReference>
<evidence type="ECO:0000259" key="19">
    <source>
        <dbReference type="Pfam" id="PF00930"/>
    </source>
</evidence>
<dbReference type="PROSITE" id="PS00708">
    <property type="entry name" value="PRO_ENDOPEP_SER"/>
    <property type="match status" value="1"/>
</dbReference>
<evidence type="ECO:0000256" key="5">
    <source>
        <dbReference type="ARBA" id="ARBA00012062"/>
    </source>
</evidence>
<dbReference type="InterPro" id="IPR002471">
    <property type="entry name" value="Pept_S9_AS"/>
</dbReference>
<keyword evidence="21" id="KW-1185">Reference proteome</keyword>
<dbReference type="Pfam" id="PF00930">
    <property type="entry name" value="DPPIV_N"/>
    <property type="match status" value="1"/>
</dbReference>
<dbReference type="GO" id="GO:0008239">
    <property type="term" value="F:dipeptidyl-peptidase activity"/>
    <property type="evidence" value="ECO:0007669"/>
    <property type="project" value="UniProtKB-EC"/>
</dbReference>
<reference evidence="20" key="1">
    <citation type="journal article" date="2020" name="Stud. Mycol.">
        <title>101 Dothideomycetes genomes: a test case for predicting lifestyles and emergence of pathogens.</title>
        <authorList>
            <person name="Haridas S."/>
            <person name="Albert R."/>
            <person name="Binder M."/>
            <person name="Bloem J."/>
            <person name="Labutti K."/>
            <person name="Salamov A."/>
            <person name="Andreopoulos B."/>
            <person name="Baker S."/>
            <person name="Barry K."/>
            <person name="Bills G."/>
            <person name="Bluhm B."/>
            <person name="Cannon C."/>
            <person name="Castanera R."/>
            <person name="Culley D."/>
            <person name="Daum C."/>
            <person name="Ezra D."/>
            <person name="Gonzalez J."/>
            <person name="Henrissat B."/>
            <person name="Kuo A."/>
            <person name="Liang C."/>
            <person name="Lipzen A."/>
            <person name="Lutzoni F."/>
            <person name="Magnuson J."/>
            <person name="Mondo S."/>
            <person name="Nolan M."/>
            <person name="Ohm R."/>
            <person name="Pangilinan J."/>
            <person name="Park H.-J."/>
            <person name="Ramirez L."/>
            <person name="Alfaro M."/>
            <person name="Sun H."/>
            <person name="Tritt A."/>
            <person name="Yoshinaga Y."/>
            <person name="Zwiers L.-H."/>
            <person name="Turgeon B."/>
            <person name="Goodwin S."/>
            <person name="Spatafora J."/>
            <person name="Crous P."/>
            <person name="Grigoriev I."/>
        </authorList>
    </citation>
    <scope>NUCLEOTIDE SEQUENCE</scope>
    <source>
        <strain evidence="20">CBS 101060</strain>
    </source>
</reference>
<evidence type="ECO:0000313" key="20">
    <source>
        <dbReference type="EMBL" id="KAF2836505.1"/>
    </source>
</evidence>